<name>A0A2K3KMS8_TRIPR</name>
<reference evidence="1 2" key="1">
    <citation type="journal article" date="2014" name="Am. J. Bot.">
        <title>Genome assembly and annotation for red clover (Trifolium pratense; Fabaceae).</title>
        <authorList>
            <person name="Istvanek J."/>
            <person name="Jaros M."/>
            <person name="Krenek A."/>
            <person name="Repkova J."/>
        </authorList>
    </citation>
    <scope>NUCLEOTIDE SEQUENCE [LARGE SCALE GENOMIC DNA]</scope>
    <source>
        <strain evidence="2">cv. Tatra</strain>
        <tissue evidence="1">Young leaves</tissue>
    </source>
</reference>
<reference evidence="1 2" key="2">
    <citation type="journal article" date="2017" name="Front. Plant Sci.">
        <title>Gene Classification and Mining of Molecular Markers Useful in Red Clover (Trifolium pratense) Breeding.</title>
        <authorList>
            <person name="Istvanek J."/>
            <person name="Dluhosova J."/>
            <person name="Dluhos P."/>
            <person name="Patkova L."/>
            <person name="Nedelnik J."/>
            <person name="Repkova J."/>
        </authorList>
    </citation>
    <scope>NUCLEOTIDE SEQUENCE [LARGE SCALE GENOMIC DNA]</scope>
    <source>
        <strain evidence="2">cv. Tatra</strain>
        <tissue evidence="1">Young leaves</tissue>
    </source>
</reference>
<evidence type="ECO:0000313" key="2">
    <source>
        <dbReference type="Proteomes" id="UP000236291"/>
    </source>
</evidence>
<proteinExistence type="predicted"/>
<evidence type="ECO:0000313" key="1">
    <source>
        <dbReference type="EMBL" id="PNX67618.1"/>
    </source>
</evidence>
<accession>A0A2K3KMS8</accession>
<gene>
    <name evidence="1" type="ORF">L195_g063602</name>
</gene>
<comment type="caution">
    <text evidence="1">The sequence shown here is derived from an EMBL/GenBank/DDBJ whole genome shotgun (WGS) entry which is preliminary data.</text>
</comment>
<feature type="non-terminal residue" evidence="1">
    <location>
        <position position="1"/>
    </location>
</feature>
<dbReference type="AlphaFoldDB" id="A0A2K3KMS8"/>
<dbReference type="Proteomes" id="UP000236291">
    <property type="component" value="Unassembled WGS sequence"/>
</dbReference>
<organism evidence="1 2">
    <name type="scientific">Trifolium pratense</name>
    <name type="common">Red clover</name>
    <dbReference type="NCBI Taxonomy" id="57577"/>
    <lineage>
        <taxon>Eukaryota</taxon>
        <taxon>Viridiplantae</taxon>
        <taxon>Streptophyta</taxon>
        <taxon>Embryophyta</taxon>
        <taxon>Tracheophyta</taxon>
        <taxon>Spermatophyta</taxon>
        <taxon>Magnoliopsida</taxon>
        <taxon>eudicotyledons</taxon>
        <taxon>Gunneridae</taxon>
        <taxon>Pentapetalae</taxon>
        <taxon>rosids</taxon>
        <taxon>fabids</taxon>
        <taxon>Fabales</taxon>
        <taxon>Fabaceae</taxon>
        <taxon>Papilionoideae</taxon>
        <taxon>50 kb inversion clade</taxon>
        <taxon>NPAAA clade</taxon>
        <taxon>Hologalegina</taxon>
        <taxon>IRL clade</taxon>
        <taxon>Trifolieae</taxon>
        <taxon>Trifolium</taxon>
    </lineage>
</organism>
<dbReference type="EMBL" id="ASHM01212855">
    <property type="protein sequence ID" value="PNX67618.1"/>
    <property type="molecule type" value="Genomic_DNA"/>
</dbReference>
<sequence length="24" mass="2614">GVVIMVLLWKLDMADKADPTLDVA</sequence>
<protein>
    <submittedName>
        <fullName evidence="1">Uncharacterized protein</fullName>
    </submittedName>
</protein>